<proteinExistence type="inferred from homology"/>
<dbReference type="InterPro" id="IPR000073">
    <property type="entry name" value="AB_hydrolase_1"/>
</dbReference>
<dbReference type="OrthoDB" id="1898734at2759"/>
<evidence type="ECO:0000256" key="2">
    <source>
        <dbReference type="ARBA" id="ARBA00022801"/>
    </source>
</evidence>
<dbReference type="PRINTS" id="PR00793">
    <property type="entry name" value="PROAMNOPTASE"/>
</dbReference>
<feature type="domain" description="AB hydrolase-1" evidence="3">
    <location>
        <begin position="66"/>
        <end position="191"/>
    </location>
</feature>
<keyword evidence="2" id="KW-0378">Hydrolase</keyword>
<gene>
    <name evidence="4" type="primary">pip_1</name>
    <name evidence="4" type="ORF">LOCC1_G003355</name>
</gene>
<dbReference type="Pfam" id="PF00561">
    <property type="entry name" value="Abhydrolase_1"/>
    <property type="match status" value="1"/>
</dbReference>
<name>A0A8H8S0W0_9HELO</name>
<reference evidence="4 5" key="1">
    <citation type="submission" date="2018-05" db="EMBL/GenBank/DDBJ databases">
        <title>Genome sequencing and assembly of the regulated plant pathogen Lachnellula willkommii and related sister species for the development of diagnostic species identification markers.</title>
        <authorList>
            <person name="Giroux E."/>
            <person name="Bilodeau G."/>
        </authorList>
    </citation>
    <scope>NUCLEOTIDE SEQUENCE [LARGE SCALE GENOMIC DNA]</scope>
    <source>
        <strain evidence="4 5">CBS 160.35</strain>
    </source>
</reference>
<evidence type="ECO:0000313" key="4">
    <source>
        <dbReference type="EMBL" id="TVY44549.1"/>
    </source>
</evidence>
<dbReference type="InterPro" id="IPR002410">
    <property type="entry name" value="Peptidase_S33"/>
</dbReference>
<evidence type="ECO:0000313" key="5">
    <source>
        <dbReference type="Proteomes" id="UP000443090"/>
    </source>
</evidence>
<dbReference type="SUPFAM" id="SSF53474">
    <property type="entry name" value="alpha/beta-Hydrolases"/>
    <property type="match status" value="1"/>
</dbReference>
<sequence>DSVMAVFVSEKTHLMPGKFEVSEIFFRVPLDYSDLSRGTLGLFARGVTKHERPTNPEEKVDKSQKPWLLWLQGGPGKNCQPPERQAVTRKFLERGYQVLYLDQRGTGLSDPITAETLALEGNAQKQADFLKLFRADNIVRDCEAIRPILTEGYPSLLKKWTIWGQSFGGYCALTYLSFYPEGLLEVFISAGVPPIDGTAETVYTATYPRMIKRNQIYYEKYPEDVESVHNLASYLESTGGVKLPAGGTLTYQRFLQLGLSFGASGGIDTVHNIVLRMTTDLARYKFITRPTLSDIEAIGGYDDHVIYSLLREAEYCNGTVSGWAAERVGRSIKQFSWVSASSSTTSKSNLPEAPLHFSGGMVFPHMFKNFSGIDKLGEVADILARVEWPELYDKAQLAKNEVPLYSATYVDDCIIDFNLAQETMSKIKNCKQFITNTMYHDGVRSKTAEVLEGLWALRDDVLD</sequence>
<dbReference type="GO" id="GO:0008233">
    <property type="term" value="F:peptidase activity"/>
    <property type="evidence" value="ECO:0007669"/>
    <property type="project" value="InterPro"/>
</dbReference>
<dbReference type="Gene3D" id="3.40.50.1820">
    <property type="entry name" value="alpha/beta hydrolase"/>
    <property type="match status" value="1"/>
</dbReference>
<keyword evidence="5" id="KW-1185">Reference proteome</keyword>
<dbReference type="InterPro" id="IPR029058">
    <property type="entry name" value="AB_hydrolase_fold"/>
</dbReference>
<dbReference type="PANTHER" id="PTHR43248">
    <property type="entry name" value="2-SUCCINYL-6-HYDROXY-2,4-CYCLOHEXADIENE-1-CARBOXYLATE SYNTHASE"/>
    <property type="match status" value="1"/>
</dbReference>
<comment type="similarity">
    <text evidence="1">Belongs to the peptidase S33 family.</text>
</comment>
<dbReference type="GO" id="GO:0006508">
    <property type="term" value="P:proteolysis"/>
    <property type="evidence" value="ECO:0007669"/>
    <property type="project" value="InterPro"/>
</dbReference>
<dbReference type="AlphaFoldDB" id="A0A8H8S0W0"/>
<evidence type="ECO:0000256" key="1">
    <source>
        <dbReference type="ARBA" id="ARBA00010088"/>
    </source>
</evidence>
<feature type="non-terminal residue" evidence="4">
    <location>
        <position position="463"/>
    </location>
</feature>
<protein>
    <submittedName>
        <fullName evidence="4">Proline iminopeptidase</fullName>
    </submittedName>
</protein>
<evidence type="ECO:0000259" key="3">
    <source>
        <dbReference type="Pfam" id="PF00561"/>
    </source>
</evidence>
<comment type="caution">
    <text evidence="4">The sequence shown here is derived from an EMBL/GenBank/DDBJ whole genome shotgun (WGS) entry which is preliminary data.</text>
</comment>
<dbReference type="PANTHER" id="PTHR43248:SF2">
    <property type="entry name" value="PROLYL AMINOPEPTIDASE"/>
    <property type="match status" value="1"/>
</dbReference>
<dbReference type="Proteomes" id="UP000443090">
    <property type="component" value="Unassembled WGS sequence"/>
</dbReference>
<organism evidence="4 5">
    <name type="scientific">Lachnellula occidentalis</name>
    <dbReference type="NCBI Taxonomy" id="215460"/>
    <lineage>
        <taxon>Eukaryota</taxon>
        <taxon>Fungi</taxon>
        <taxon>Dikarya</taxon>
        <taxon>Ascomycota</taxon>
        <taxon>Pezizomycotina</taxon>
        <taxon>Leotiomycetes</taxon>
        <taxon>Helotiales</taxon>
        <taxon>Lachnaceae</taxon>
        <taxon>Lachnellula</taxon>
    </lineage>
</organism>
<dbReference type="EMBL" id="QGMI01000229">
    <property type="protein sequence ID" value="TVY44549.1"/>
    <property type="molecule type" value="Genomic_DNA"/>
</dbReference>
<dbReference type="InterPro" id="IPR051601">
    <property type="entry name" value="Serine_prot/Carboxylest_S33"/>
</dbReference>
<accession>A0A8H8S0W0</accession>